<sequence>MGSTFLPGANTPPSSDSRFARTDNEADEDNIHVFPALERIHIVLSTLSHPISSTLLRPLEVAANTLTHARISNVDSAAQGMKLVDALTPDDHIEQSPFATFIGLFPSLVLPALCHVAIQYTLRGENEPEVGGPQSFVSAFNAHDGRTGHMYLFGDRERPPSYWRNRVEEEWLDRIEGGYGCWVQNIEQEGARWEDLNNVA</sequence>
<reference evidence="2" key="1">
    <citation type="submission" date="2022-11" db="EMBL/GenBank/DDBJ databases">
        <title>Genome Sequence of Cubamyces cubensis.</title>
        <authorList>
            <person name="Buettner E."/>
        </authorList>
    </citation>
    <scope>NUCLEOTIDE SEQUENCE</scope>
    <source>
        <strain evidence="2">MPL-01</strain>
    </source>
</reference>
<evidence type="ECO:0000256" key="1">
    <source>
        <dbReference type="SAM" id="MobiDB-lite"/>
    </source>
</evidence>
<dbReference type="EMBL" id="JAPEVG010000380">
    <property type="protein sequence ID" value="KAJ8463640.1"/>
    <property type="molecule type" value="Genomic_DNA"/>
</dbReference>
<organism evidence="2 3">
    <name type="scientific">Trametes cubensis</name>
    <dbReference type="NCBI Taxonomy" id="1111947"/>
    <lineage>
        <taxon>Eukaryota</taxon>
        <taxon>Fungi</taxon>
        <taxon>Dikarya</taxon>
        <taxon>Basidiomycota</taxon>
        <taxon>Agaricomycotina</taxon>
        <taxon>Agaricomycetes</taxon>
        <taxon>Polyporales</taxon>
        <taxon>Polyporaceae</taxon>
        <taxon>Trametes</taxon>
    </lineage>
</organism>
<dbReference type="Proteomes" id="UP001215151">
    <property type="component" value="Unassembled WGS sequence"/>
</dbReference>
<proteinExistence type="predicted"/>
<name>A0AAD7TLY2_9APHY</name>
<accession>A0AAD7TLY2</accession>
<keyword evidence="3" id="KW-1185">Reference proteome</keyword>
<gene>
    <name evidence="2" type="ORF">ONZ51_g10119</name>
</gene>
<evidence type="ECO:0000313" key="3">
    <source>
        <dbReference type="Proteomes" id="UP001215151"/>
    </source>
</evidence>
<feature type="region of interest" description="Disordered" evidence="1">
    <location>
        <begin position="1"/>
        <end position="21"/>
    </location>
</feature>
<evidence type="ECO:0000313" key="2">
    <source>
        <dbReference type="EMBL" id="KAJ8463640.1"/>
    </source>
</evidence>
<comment type="caution">
    <text evidence="2">The sequence shown here is derived from an EMBL/GenBank/DDBJ whole genome shotgun (WGS) entry which is preliminary data.</text>
</comment>
<dbReference type="AlphaFoldDB" id="A0AAD7TLY2"/>
<protein>
    <submittedName>
        <fullName evidence="2">Uncharacterized protein</fullName>
    </submittedName>
</protein>